<evidence type="ECO:0000256" key="4">
    <source>
        <dbReference type="ARBA" id="ARBA00022679"/>
    </source>
</evidence>
<dbReference type="GO" id="GO:0005789">
    <property type="term" value="C:endoplasmic reticulum membrane"/>
    <property type="evidence" value="ECO:0007669"/>
    <property type="project" value="TreeGrafter"/>
</dbReference>
<evidence type="ECO:0000256" key="7">
    <source>
        <dbReference type="ARBA" id="ARBA00022989"/>
    </source>
</evidence>
<feature type="transmembrane region" description="Helical" evidence="11">
    <location>
        <begin position="126"/>
        <end position="146"/>
    </location>
</feature>
<dbReference type="Pfam" id="PF01151">
    <property type="entry name" value="ELO"/>
    <property type="match status" value="1"/>
</dbReference>
<accession>A0A0N5A597</accession>
<evidence type="ECO:0000256" key="9">
    <source>
        <dbReference type="ARBA" id="ARBA00023136"/>
    </source>
</evidence>
<keyword evidence="12" id="KW-1185">Reference proteome</keyword>
<evidence type="ECO:0000256" key="2">
    <source>
        <dbReference type="ARBA" id="ARBA00005194"/>
    </source>
</evidence>
<dbReference type="InterPro" id="IPR002076">
    <property type="entry name" value="ELO_fam"/>
</dbReference>
<keyword evidence="9 11" id="KW-0472">Membrane</keyword>
<comment type="similarity">
    <text evidence="11">Belongs to the ELO family.</text>
</comment>
<evidence type="ECO:0000313" key="12">
    <source>
        <dbReference type="Proteomes" id="UP000038045"/>
    </source>
</evidence>
<organism evidence="12 13">
    <name type="scientific">Parastrongyloides trichosuri</name>
    <name type="common">Possum-specific nematode worm</name>
    <dbReference type="NCBI Taxonomy" id="131310"/>
    <lineage>
        <taxon>Eukaryota</taxon>
        <taxon>Metazoa</taxon>
        <taxon>Ecdysozoa</taxon>
        <taxon>Nematoda</taxon>
        <taxon>Chromadorea</taxon>
        <taxon>Rhabditida</taxon>
        <taxon>Tylenchina</taxon>
        <taxon>Panagrolaimomorpha</taxon>
        <taxon>Strongyloidoidea</taxon>
        <taxon>Strongyloididae</taxon>
        <taxon>Parastrongyloides</taxon>
    </lineage>
</organism>
<keyword evidence="10 11" id="KW-0275">Fatty acid biosynthesis</keyword>
<comment type="caution">
    <text evidence="11">Lacks conserved residue(s) required for the propagation of feature annotation.</text>
</comment>
<proteinExistence type="inferred from homology"/>
<evidence type="ECO:0000256" key="5">
    <source>
        <dbReference type="ARBA" id="ARBA00022692"/>
    </source>
</evidence>
<evidence type="ECO:0000256" key="3">
    <source>
        <dbReference type="ARBA" id="ARBA00022516"/>
    </source>
</evidence>
<dbReference type="UniPathway" id="UPA00094"/>
<keyword evidence="4 11" id="KW-0808">Transferase</keyword>
<dbReference type="AlphaFoldDB" id="A0A0N5A597"/>
<feature type="transmembrane region" description="Helical" evidence="11">
    <location>
        <begin position="38"/>
        <end position="57"/>
    </location>
</feature>
<comment type="pathway">
    <text evidence="2">Lipid metabolism; fatty acid biosynthesis.</text>
</comment>
<keyword evidence="5 11" id="KW-0812">Transmembrane</keyword>
<evidence type="ECO:0000256" key="8">
    <source>
        <dbReference type="ARBA" id="ARBA00023098"/>
    </source>
</evidence>
<evidence type="ECO:0000256" key="1">
    <source>
        <dbReference type="ARBA" id="ARBA00004141"/>
    </source>
</evidence>
<dbReference type="Proteomes" id="UP000038045">
    <property type="component" value="Unplaced"/>
</dbReference>
<dbReference type="GO" id="GO:0009922">
    <property type="term" value="F:fatty acid elongase activity"/>
    <property type="evidence" value="ECO:0007669"/>
    <property type="project" value="UniProtKB-EC"/>
</dbReference>
<keyword evidence="3 11" id="KW-0444">Lipid biosynthesis</keyword>
<keyword evidence="8 11" id="KW-0443">Lipid metabolism</keyword>
<dbReference type="STRING" id="131310.A0A0N5A597"/>
<evidence type="ECO:0000256" key="6">
    <source>
        <dbReference type="ARBA" id="ARBA00022832"/>
    </source>
</evidence>
<dbReference type="EC" id="2.3.1.199" evidence="11"/>
<keyword evidence="6 11" id="KW-0276">Fatty acid metabolism</keyword>
<dbReference type="GO" id="GO:0019367">
    <property type="term" value="P:fatty acid elongation, saturated fatty acid"/>
    <property type="evidence" value="ECO:0007669"/>
    <property type="project" value="TreeGrafter"/>
</dbReference>
<dbReference type="GO" id="GO:0034626">
    <property type="term" value="P:fatty acid elongation, polyunsaturated fatty acid"/>
    <property type="evidence" value="ECO:0007669"/>
    <property type="project" value="TreeGrafter"/>
</dbReference>
<dbReference type="GO" id="GO:0042761">
    <property type="term" value="P:very long-chain fatty acid biosynthetic process"/>
    <property type="evidence" value="ECO:0007669"/>
    <property type="project" value="TreeGrafter"/>
</dbReference>
<comment type="catalytic activity">
    <reaction evidence="11">
        <text>a very-long-chain acyl-CoA + malonyl-CoA + H(+) = a very-long-chain 3-oxoacyl-CoA + CO2 + CoA</text>
        <dbReference type="Rhea" id="RHEA:32727"/>
        <dbReference type="ChEBI" id="CHEBI:15378"/>
        <dbReference type="ChEBI" id="CHEBI:16526"/>
        <dbReference type="ChEBI" id="CHEBI:57287"/>
        <dbReference type="ChEBI" id="CHEBI:57384"/>
        <dbReference type="ChEBI" id="CHEBI:90725"/>
        <dbReference type="ChEBI" id="CHEBI:90736"/>
        <dbReference type="EC" id="2.3.1.199"/>
    </reaction>
</comment>
<evidence type="ECO:0000256" key="10">
    <source>
        <dbReference type="ARBA" id="ARBA00023160"/>
    </source>
</evidence>
<evidence type="ECO:0000313" key="13">
    <source>
        <dbReference type="WBParaSite" id="PTRK_0001688100.1"/>
    </source>
</evidence>
<dbReference type="PANTHER" id="PTHR11157">
    <property type="entry name" value="FATTY ACID ACYL TRANSFERASE-RELATED"/>
    <property type="match status" value="1"/>
</dbReference>
<feature type="transmembrane region" description="Helical" evidence="11">
    <location>
        <begin position="158"/>
        <end position="176"/>
    </location>
</feature>
<name>A0A0N5A597_PARTI</name>
<keyword evidence="7 11" id="KW-1133">Transmembrane helix</keyword>
<sequence length="178" mass="21184">MHFFIFIFLLPNFLYHFFKGPYSLICVEEDLYTNRHSRWSVGMFTLSKSWLLVDTFITMALRRPLNYDSVIHHGFVLLQVGFTYKSAGSSVRLPIMLNSLISMITYYYFIGLYFRRKVGFLRRYIIIGQRWQFVICVSGIFLIKMWKNREYKCDTSNIALDFNLVVISLFLILSFLKS</sequence>
<dbReference type="WBParaSite" id="PTRK_0001688100.1">
    <property type="protein sequence ID" value="PTRK_0001688100.1"/>
    <property type="gene ID" value="PTRK_0001688100"/>
</dbReference>
<reference evidence="13" key="1">
    <citation type="submission" date="2017-02" db="UniProtKB">
        <authorList>
            <consortium name="WormBaseParasite"/>
        </authorList>
    </citation>
    <scope>IDENTIFICATION</scope>
</reference>
<comment type="subcellular location">
    <subcellularLocation>
        <location evidence="1">Membrane</location>
        <topology evidence="1">Multi-pass membrane protein</topology>
    </subcellularLocation>
</comment>
<dbReference type="GO" id="GO:0030148">
    <property type="term" value="P:sphingolipid biosynthetic process"/>
    <property type="evidence" value="ECO:0007669"/>
    <property type="project" value="TreeGrafter"/>
</dbReference>
<dbReference type="GO" id="GO:0034625">
    <property type="term" value="P:fatty acid elongation, monounsaturated fatty acid"/>
    <property type="evidence" value="ECO:0007669"/>
    <property type="project" value="TreeGrafter"/>
</dbReference>
<evidence type="ECO:0000256" key="11">
    <source>
        <dbReference type="RuleBase" id="RU361115"/>
    </source>
</evidence>
<feature type="transmembrane region" description="Helical" evidence="11">
    <location>
        <begin position="93"/>
        <end position="114"/>
    </location>
</feature>
<protein>
    <recommendedName>
        <fullName evidence="11">Elongation of very long chain fatty acids protein</fullName>
        <ecNumber evidence="11">2.3.1.199</ecNumber>
    </recommendedName>
    <alternativeName>
        <fullName evidence="11">Very-long-chain 3-oxoacyl-CoA synthase</fullName>
    </alternativeName>
</protein>